<sequence length="77" mass="7746">MPGAPRAAYYGTKPVLGDATQAVAVADAPAMTSAAPISGGESPTEAEFNALRADVVALRTTVNALLASLRTSTLLDT</sequence>
<evidence type="ECO:0000313" key="2">
    <source>
        <dbReference type="Proteomes" id="UP000482800"/>
    </source>
</evidence>
<dbReference type="RefSeq" id="WP_173052357.1">
    <property type="nucleotide sequence ID" value="NZ_BAABGO010000001.1"/>
</dbReference>
<dbReference type="EMBL" id="BLPF01000001">
    <property type="protein sequence ID" value="GFJ79486.1"/>
    <property type="molecule type" value="Genomic_DNA"/>
</dbReference>
<gene>
    <name evidence="1" type="ORF">Phou_036660</name>
</gene>
<accession>A0A6V8KBX5</accession>
<protein>
    <submittedName>
        <fullName evidence="1">Uncharacterized protein</fullName>
    </submittedName>
</protein>
<name>A0A6V8KBX5_9ACTN</name>
<dbReference type="Proteomes" id="UP000482800">
    <property type="component" value="Unassembled WGS sequence"/>
</dbReference>
<reference evidence="1 2" key="2">
    <citation type="submission" date="2020-03" db="EMBL/GenBank/DDBJ databases">
        <authorList>
            <person name="Ichikawa N."/>
            <person name="Kimura A."/>
            <person name="Kitahashi Y."/>
            <person name="Uohara A."/>
        </authorList>
    </citation>
    <scope>NUCLEOTIDE SEQUENCE [LARGE SCALE GENOMIC DNA]</scope>
    <source>
        <strain evidence="1 2">NBRC 108639</strain>
    </source>
</reference>
<organism evidence="1 2">
    <name type="scientific">Phytohabitans houttuyneae</name>
    <dbReference type="NCBI Taxonomy" id="1076126"/>
    <lineage>
        <taxon>Bacteria</taxon>
        <taxon>Bacillati</taxon>
        <taxon>Actinomycetota</taxon>
        <taxon>Actinomycetes</taxon>
        <taxon>Micromonosporales</taxon>
        <taxon>Micromonosporaceae</taxon>
    </lineage>
</organism>
<reference evidence="1 2" key="1">
    <citation type="submission" date="2020-03" db="EMBL/GenBank/DDBJ databases">
        <title>Whole genome shotgun sequence of Phytohabitans houttuyneae NBRC 108639.</title>
        <authorList>
            <person name="Komaki H."/>
            <person name="Tamura T."/>
        </authorList>
    </citation>
    <scope>NUCLEOTIDE SEQUENCE [LARGE SCALE GENOMIC DNA]</scope>
    <source>
        <strain evidence="1 2">NBRC 108639</strain>
    </source>
</reference>
<dbReference type="AlphaFoldDB" id="A0A6V8KBX5"/>
<keyword evidence="2" id="KW-1185">Reference proteome</keyword>
<comment type="caution">
    <text evidence="1">The sequence shown here is derived from an EMBL/GenBank/DDBJ whole genome shotgun (WGS) entry which is preliminary data.</text>
</comment>
<evidence type="ECO:0000313" key="1">
    <source>
        <dbReference type="EMBL" id="GFJ79486.1"/>
    </source>
</evidence>
<proteinExistence type="predicted"/>